<feature type="transmembrane region" description="Helical" evidence="8">
    <location>
        <begin position="42"/>
        <end position="66"/>
    </location>
</feature>
<comment type="caution">
    <text evidence="9">The sequence shown here is derived from an EMBL/GenBank/DDBJ whole genome shotgun (WGS) entry which is preliminary data.</text>
</comment>
<keyword evidence="2 8" id="KW-0813">Transport</keyword>
<evidence type="ECO:0000256" key="5">
    <source>
        <dbReference type="ARBA" id="ARBA00022982"/>
    </source>
</evidence>
<evidence type="ECO:0000256" key="1">
    <source>
        <dbReference type="ARBA" id="ARBA00004127"/>
    </source>
</evidence>
<organism evidence="9 10">
    <name type="scientific">Eiseniibacteriota bacterium</name>
    <dbReference type="NCBI Taxonomy" id="2212470"/>
    <lineage>
        <taxon>Bacteria</taxon>
        <taxon>Candidatus Eiseniibacteriota</taxon>
    </lineage>
</organism>
<gene>
    <name evidence="8" type="primary">rnfE</name>
    <name evidence="9" type="ORF">KDA27_00820</name>
</gene>
<name>A0A956N7Z6_UNCEI</name>
<comment type="subcellular location">
    <subcellularLocation>
        <location evidence="8">Cell membrane</location>
        <topology evidence="8">Multi-pass membrane protein</topology>
    </subcellularLocation>
    <subcellularLocation>
        <location evidence="1">Endomembrane system</location>
        <topology evidence="1">Multi-pass membrane protein</topology>
    </subcellularLocation>
</comment>
<reference evidence="9" key="1">
    <citation type="submission" date="2020-04" db="EMBL/GenBank/DDBJ databases">
        <authorList>
            <person name="Zhang T."/>
        </authorList>
    </citation>
    <scope>NUCLEOTIDE SEQUENCE</scope>
    <source>
        <strain evidence="9">HKST-UBA02</strain>
    </source>
</reference>
<comment type="similarity">
    <text evidence="8">Belongs to the NqrDE/RnfAE family.</text>
</comment>
<dbReference type="EC" id="7.-.-.-" evidence="8"/>
<proteinExistence type="inferred from homology"/>
<feature type="transmembrane region" description="Helical" evidence="8">
    <location>
        <begin position="101"/>
        <end position="119"/>
    </location>
</feature>
<evidence type="ECO:0000256" key="8">
    <source>
        <dbReference type="HAMAP-Rule" id="MF_00478"/>
    </source>
</evidence>
<keyword evidence="3 8" id="KW-0812">Transmembrane</keyword>
<dbReference type="GO" id="GO:0005886">
    <property type="term" value="C:plasma membrane"/>
    <property type="evidence" value="ECO:0007669"/>
    <property type="project" value="UniProtKB-SubCell"/>
</dbReference>
<dbReference type="InterPro" id="IPR010968">
    <property type="entry name" value="RnfE"/>
</dbReference>
<dbReference type="InterPro" id="IPR003667">
    <property type="entry name" value="NqrDE/RnfAE"/>
</dbReference>
<evidence type="ECO:0000256" key="6">
    <source>
        <dbReference type="ARBA" id="ARBA00022989"/>
    </source>
</evidence>
<keyword evidence="5 8" id="KW-0249">Electron transport</keyword>
<dbReference type="PANTHER" id="PTHR30586">
    <property type="entry name" value="ELECTRON TRANSPORT COMPLEX PROTEIN RNFE"/>
    <property type="match status" value="1"/>
</dbReference>
<dbReference type="NCBIfam" id="TIGR01948">
    <property type="entry name" value="rnfE"/>
    <property type="match status" value="1"/>
</dbReference>
<feature type="transmembrane region" description="Helical" evidence="8">
    <location>
        <begin position="78"/>
        <end position="95"/>
    </location>
</feature>
<evidence type="ECO:0000256" key="7">
    <source>
        <dbReference type="ARBA" id="ARBA00023136"/>
    </source>
</evidence>
<feature type="transmembrane region" description="Helical" evidence="8">
    <location>
        <begin position="177"/>
        <end position="200"/>
    </location>
</feature>
<keyword evidence="8" id="KW-1003">Cell membrane</keyword>
<sequence>MAAEAKSPDRLYQEFTKGIWKENPIFVQVLGMCPMLAVTNTAINALAMGAATAFVLIGSSFLVSLLRKFVPKEVRISTYIVIIATFVTAADFLLQATVPDIHRELGAFISLIVVNCLILGRQEAFASRNSVGYAVVDAIGMGIGFALALFMLGSAREILGFGSFFGHPLFGPNYEPWVVMILPPGGFLMLGMILLVMNWFQQRKSRSRETMEKAA</sequence>
<dbReference type="HAMAP" id="MF_00478">
    <property type="entry name" value="RsxE_RnfE"/>
    <property type="match status" value="1"/>
</dbReference>
<dbReference type="GO" id="GO:0022900">
    <property type="term" value="P:electron transport chain"/>
    <property type="evidence" value="ECO:0007669"/>
    <property type="project" value="UniProtKB-UniRule"/>
</dbReference>
<evidence type="ECO:0000256" key="3">
    <source>
        <dbReference type="ARBA" id="ARBA00022692"/>
    </source>
</evidence>
<dbReference type="GO" id="GO:0012505">
    <property type="term" value="C:endomembrane system"/>
    <property type="evidence" value="ECO:0007669"/>
    <property type="project" value="UniProtKB-SubCell"/>
</dbReference>
<dbReference type="EMBL" id="JAGQHS010000002">
    <property type="protein sequence ID" value="MCA9754314.1"/>
    <property type="molecule type" value="Genomic_DNA"/>
</dbReference>
<dbReference type="PIRSF" id="PIRSF006102">
    <property type="entry name" value="NQR_DE"/>
    <property type="match status" value="1"/>
</dbReference>
<comment type="subunit">
    <text evidence="8">The complex is composed of six subunits: RnfA, RnfB, RnfC, RnfD, RnfE and RnfG.</text>
</comment>
<keyword evidence="6 8" id="KW-1133">Transmembrane helix</keyword>
<dbReference type="Proteomes" id="UP000739538">
    <property type="component" value="Unassembled WGS sequence"/>
</dbReference>
<evidence type="ECO:0000256" key="2">
    <source>
        <dbReference type="ARBA" id="ARBA00022448"/>
    </source>
</evidence>
<protein>
    <recommendedName>
        <fullName evidence="8">Ion-translocating oxidoreductase complex subunit E</fullName>
        <ecNumber evidence="8">7.-.-.-</ecNumber>
    </recommendedName>
    <alternativeName>
        <fullName evidence="8">Rnf electron transport complex subunit E</fullName>
    </alternativeName>
</protein>
<dbReference type="NCBIfam" id="NF009070">
    <property type="entry name" value="PRK12405.1"/>
    <property type="match status" value="1"/>
</dbReference>
<dbReference type="PANTHER" id="PTHR30586:SF0">
    <property type="entry name" value="ION-TRANSLOCATING OXIDOREDUCTASE COMPLEX SUBUNIT E"/>
    <property type="match status" value="1"/>
</dbReference>
<evidence type="ECO:0000313" key="10">
    <source>
        <dbReference type="Proteomes" id="UP000739538"/>
    </source>
</evidence>
<dbReference type="AlphaFoldDB" id="A0A956N7Z6"/>
<reference evidence="9" key="2">
    <citation type="journal article" date="2021" name="Microbiome">
        <title>Successional dynamics and alternative stable states in a saline activated sludge microbial community over 9 years.</title>
        <authorList>
            <person name="Wang Y."/>
            <person name="Ye J."/>
            <person name="Ju F."/>
            <person name="Liu L."/>
            <person name="Boyd J.A."/>
            <person name="Deng Y."/>
            <person name="Parks D.H."/>
            <person name="Jiang X."/>
            <person name="Yin X."/>
            <person name="Woodcroft B.J."/>
            <person name="Tyson G.W."/>
            <person name="Hugenholtz P."/>
            <person name="Polz M.F."/>
            <person name="Zhang T."/>
        </authorList>
    </citation>
    <scope>NUCLEOTIDE SEQUENCE</scope>
    <source>
        <strain evidence="9">HKST-UBA02</strain>
    </source>
</reference>
<comment type="function">
    <text evidence="8">Part of a membrane-bound complex that couples electron transfer with translocation of ions across the membrane.</text>
</comment>
<evidence type="ECO:0000313" key="9">
    <source>
        <dbReference type="EMBL" id="MCA9754314.1"/>
    </source>
</evidence>
<feature type="transmembrane region" description="Helical" evidence="8">
    <location>
        <begin position="131"/>
        <end position="152"/>
    </location>
</feature>
<keyword evidence="4 8" id="KW-1278">Translocase</keyword>
<accession>A0A956N7Z6</accession>
<keyword evidence="7 8" id="KW-0472">Membrane</keyword>
<dbReference type="Pfam" id="PF02508">
    <property type="entry name" value="Rnf-Nqr"/>
    <property type="match status" value="1"/>
</dbReference>
<evidence type="ECO:0000256" key="4">
    <source>
        <dbReference type="ARBA" id="ARBA00022967"/>
    </source>
</evidence>